<feature type="transmembrane region" description="Helical" evidence="1">
    <location>
        <begin position="425"/>
        <end position="446"/>
    </location>
</feature>
<dbReference type="RefSeq" id="WP_140452651.1">
    <property type="nucleotide sequence ID" value="NZ_VFRP01000002.1"/>
</dbReference>
<feature type="transmembrane region" description="Helical" evidence="1">
    <location>
        <begin position="384"/>
        <end position="405"/>
    </location>
</feature>
<feature type="transmembrane region" description="Helical" evidence="1">
    <location>
        <begin position="518"/>
        <end position="539"/>
    </location>
</feature>
<keyword evidence="1" id="KW-1133">Transmembrane helix</keyword>
<protein>
    <recommendedName>
        <fullName evidence="4">Solute-binding protein family 3/N-terminal domain-containing protein</fullName>
    </recommendedName>
</protein>
<proteinExistence type="predicted"/>
<dbReference type="EMBL" id="VFRP01000002">
    <property type="protein sequence ID" value="TPE53030.1"/>
    <property type="molecule type" value="Genomic_DNA"/>
</dbReference>
<evidence type="ECO:0000313" key="3">
    <source>
        <dbReference type="Proteomes" id="UP000319255"/>
    </source>
</evidence>
<feature type="transmembrane region" description="Helical" evidence="1">
    <location>
        <begin position="551"/>
        <end position="575"/>
    </location>
</feature>
<dbReference type="Gene3D" id="3.40.190.10">
    <property type="entry name" value="Periplasmic binding protein-like II"/>
    <property type="match status" value="2"/>
</dbReference>
<keyword evidence="3" id="KW-1185">Reference proteome</keyword>
<evidence type="ECO:0008006" key="4">
    <source>
        <dbReference type="Google" id="ProtNLM"/>
    </source>
</evidence>
<dbReference type="AlphaFoldDB" id="A0A501WX50"/>
<dbReference type="SUPFAM" id="SSF53850">
    <property type="entry name" value="Periplasmic binding protein-like II"/>
    <property type="match status" value="1"/>
</dbReference>
<evidence type="ECO:0000313" key="2">
    <source>
        <dbReference type="EMBL" id="TPE53030.1"/>
    </source>
</evidence>
<feature type="transmembrane region" description="Helical" evidence="1">
    <location>
        <begin position="595"/>
        <end position="618"/>
    </location>
</feature>
<feature type="transmembrane region" description="Helical" evidence="1">
    <location>
        <begin position="639"/>
        <end position="661"/>
    </location>
</feature>
<keyword evidence="1" id="KW-0472">Membrane</keyword>
<feature type="transmembrane region" description="Helical" evidence="1">
    <location>
        <begin position="136"/>
        <end position="156"/>
    </location>
</feature>
<dbReference type="Proteomes" id="UP000319255">
    <property type="component" value="Unassembled WGS sequence"/>
</dbReference>
<gene>
    <name evidence="2" type="ORF">FJM51_03110</name>
</gene>
<feature type="transmembrane region" description="Helical" evidence="1">
    <location>
        <begin position="91"/>
        <end position="116"/>
    </location>
</feature>
<evidence type="ECO:0000256" key="1">
    <source>
        <dbReference type="SAM" id="Phobius"/>
    </source>
</evidence>
<comment type="caution">
    <text evidence="2">The sequence shown here is derived from an EMBL/GenBank/DDBJ whole genome shotgun (WGS) entry which is preliminary data.</text>
</comment>
<keyword evidence="1" id="KW-0812">Transmembrane</keyword>
<feature type="transmembrane region" description="Helical" evidence="1">
    <location>
        <begin position="475"/>
        <end position="498"/>
    </location>
</feature>
<accession>A0A501WX50</accession>
<feature type="transmembrane region" description="Helical" evidence="1">
    <location>
        <begin position="29"/>
        <end position="53"/>
    </location>
</feature>
<sequence>MADVWPDNVPTSLWTYQTLELKTVPEVPMMGLVFANGFLLAAGLGAVFLLIFARQRFMEQQRNGGPDENFLVLTEIEAQDLGGSSALRKAYMIYASVILIIYLGLTFFGKLIFSLTKQLPVAGIDVDLNQIRFDQPAWPLTVAFGLAGMGPLLPPVRIAEDWLRERAYRAVGIPTRIQKTARKIVAALDHASSEEPAERTGRKRKIDRDAWKKNRALRKLLADKRELLRTRLSGTWMDAALGRADRRDEFIALHTQLESLVFWARGARGAWPGIEVSEAVRSLENRVLEETEVFLNEFERNLREARSGGSPPVIPAFSPKLKQMRRLRGELAAILAVFVERDPIQIEKDGAVATERGASEIRDAALDGLLLASEPSPVTAGPELALGLAILCLFPVYAVFVWRGWHPAFAPASSIDAPVTILTSAALETLRLTLILWLPIMAAFSVRQYLIDEDRWIYDLGRGYDSTQVLREQTAAIMVGLVAAFIGLLALAPLWAFLQSINEARFRDLLLKGTVPFLLFYPSMLIISAPAVWSALAGADARARRRWKRGMFLGLVGAGFVFAAQYLQLGLWYGFQACAAKGWFLFDFWQQEGCFANYGGLDFVVYPLLTFLTTVFLGNPERRTRRQLRRTAQASLRPASAATTALLLVLAPLAFSAMPALSQTTGTPAVSPAPGREPPKEPMRVTLGFRTDAEPFSFKSDNNKDDSDGFRYSGFVADLCHRIFSGPGFIVTETAVTAEDRFERLRKHENDPDKIDVLCDPVTMRYSDPERVGLYSPIVFASGVSYLRVLQRAAGARVQIAYVEGSTSDKVARRACDVDLFAIVPPKKRDTLPIICATSWSIARYVYARGNAGGDDDLDALASGLALAADLQLRWAKTQLGATDAASACPGDGSSQCVEILRKLADNFEADPGGRDDTLRTRSSALRVDLEAAVGKRRSDELFDLWKGVHVWQSIRDELTSGDRCVSDACFEQLRSEFLSLGYDPDCGVVDNYGATRFERIYYRFCPLRSHNDAISWLCSPRFNADTNLVYMGDRDIIVGKLRSWNILNGDCPVENTDGADILTYEPYALLFRKDPELADVIQRGVYDFFSRRTDAQASFATYFPGKTMSTVLAYLFLLNAVEQEETTTSRSVPIPEARPGPAD</sequence>
<name>A0A501WX50_9RHOB</name>
<dbReference type="OrthoDB" id="8404604at2"/>
<organism evidence="2 3">
    <name type="scientific">Amaricoccus solimangrovi</name>
    <dbReference type="NCBI Taxonomy" id="2589815"/>
    <lineage>
        <taxon>Bacteria</taxon>
        <taxon>Pseudomonadati</taxon>
        <taxon>Pseudomonadota</taxon>
        <taxon>Alphaproteobacteria</taxon>
        <taxon>Rhodobacterales</taxon>
        <taxon>Paracoccaceae</taxon>
        <taxon>Amaricoccus</taxon>
    </lineage>
</organism>
<reference evidence="2 3" key="1">
    <citation type="submission" date="2019-06" db="EMBL/GenBank/DDBJ databases">
        <title>A novel bacterium of genus Amaricoccus, isolated from marine sediment.</title>
        <authorList>
            <person name="Huang H."/>
            <person name="Mo K."/>
            <person name="Hu Y."/>
        </authorList>
    </citation>
    <scope>NUCLEOTIDE SEQUENCE [LARGE SCALE GENOMIC DNA]</scope>
    <source>
        <strain evidence="2 3">HB172011</strain>
    </source>
</reference>